<dbReference type="EMBL" id="JAYFUL010000068">
    <property type="protein sequence ID" value="MEA5260797.1"/>
    <property type="molecule type" value="Genomic_DNA"/>
</dbReference>
<dbReference type="SUPFAM" id="SSF88713">
    <property type="entry name" value="Glycoside hydrolase/deacetylase"/>
    <property type="match status" value="1"/>
</dbReference>
<dbReference type="Pfam" id="PF01522">
    <property type="entry name" value="Polysacc_deac_1"/>
    <property type="match status" value="1"/>
</dbReference>
<proteinExistence type="predicted"/>
<comment type="caution">
    <text evidence="4">The sequence shown here is derived from an EMBL/GenBank/DDBJ whole genome shotgun (WGS) entry which is preliminary data.</text>
</comment>
<dbReference type="Proteomes" id="UP001304671">
    <property type="component" value="Unassembled WGS sequence"/>
</dbReference>
<dbReference type="PANTHER" id="PTHR10587">
    <property type="entry name" value="GLYCOSYL TRANSFERASE-RELATED"/>
    <property type="match status" value="1"/>
</dbReference>
<gene>
    <name evidence="4" type="ORF">VB264_23560</name>
</gene>
<dbReference type="InterPro" id="IPR050248">
    <property type="entry name" value="Polysacc_deacetylase_ArnD"/>
</dbReference>
<protein>
    <submittedName>
        <fullName evidence="4">Polysaccharide deacetylase family protein</fullName>
    </submittedName>
</protein>
<sequence length="216" mass="25074">MFIHKTNFLMRAFYPDFVWKVKNAEKAIYLTFDDGPIPEVTEFVLDELAKFQAKATFFCIGDNIKKHPEVFKKVVAQGHSIGNHTFNHLKGWKTEDELYFQNFQECETIIEKNDYYSSVQNTVLAKKKFRPPYGRIKKSQAKDILPSHDIVMWDVLSGDFSKDLSPDKVLQKTIRYTESGSIILFHDSIKANKNMSYALPRVLSHFSEKGFTFKAL</sequence>
<evidence type="ECO:0000259" key="3">
    <source>
        <dbReference type="PROSITE" id="PS51677"/>
    </source>
</evidence>
<evidence type="ECO:0000313" key="4">
    <source>
        <dbReference type="EMBL" id="MEA5260797.1"/>
    </source>
</evidence>
<organism evidence="4 5">
    <name type="scientific">Arcicella aquatica</name>
    <dbReference type="NCBI Taxonomy" id="217141"/>
    <lineage>
        <taxon>Bacteria</taxon>
        <taxon>Pseudomonadati</taxon>
        <taxon>Bacteroidota</taxon>
        <taxon>Cytophagia</taxon>
        <taxon>Cytophagales</taxon>
        <taxon>Flectobacillaceae</taxon>
        <taxon>Arcicella</taxon>
    </lineage>
</organism>
<reference evidence="4 5" key="1">
    <citation type="submission" date="2023-12" db="EMBL/GenBank/DDBJ databases">
        <title>Novel species of the genus Arcicella isolated from rivers.</title>
        <authorList>
            <person name="Lu H."/>
        </authorList>
    </citation>
    <scope>NUCLEOTIDE SEQUENCE [LARGE SCALE GENOMIC DNA]</scope>
    <source>
        <strain evidence="4 5">LMG 21963</strain>
    </source>
</reference>
<name>A0ABU5QUL8_9BACT</name>
<feature type="domain" description="NodB homology" evidence="3">
    <location>
        <begin position="26"/>
        <end position="214"/>
    </location>
</feature>
<accession>A0ABU5QUL8</accession>
<dbReference type="PANTHER" id="PTHR10587:SF133">
    <property type="entry name" value="CHITIN DEACETYLASE 1-RELATED"/>
    <property type="match status" value="1"/>
</dbReference>
<dbReference type="Gene3D" id="3.20.20.370">
    <property type="entry name" value="Glycoside hydrolase/deacetylase"/>
    <property type="match status" value="1"/>
</dbReference>
<evidence type="ECO:0000313" key="5">
    <source>
        <dbReference type="Proteomes" id="UP001304671"/>
    </source>
</evidence>
<evidence type="ECO:0000256" key="2">
    <source>
        <dbReference type="ARBA" id="ARBA00022801"/>
    </source>
</evidence>
<keyword evidence="1" id="KW-0479">Metal-binding</keyword>
<dbReference type="PROSITE" id="PS51677">
    <property type="entry name" value="NODB"/>
    <property type="match status" value="1"/>
</dbReference>
<keyword evidence="5" id="KW-1185">Reference proteome</keyword>
<dbReference type="RefSeq" id="WP_323253628.1">
    <property type="nucleotide sequence ID" value="NZ_JAYFUL010000068.1"/>
</dbReference>
<dbReference type="InterPro" id="IPR002509">
    <property type="entry name" value="NODB_dom"/>
</dbReference>
<dbReference type="InterPro" id="IPR011330">
    <property type="entry name" value="Glyco_hydro/deAcase_b/a-brl"/>
</dbReference>
<keyword evidence="2" id="KW-0378">Hydrolase</keyword>
<evidence type="ECO:0000256" key="1">
    <source>
        <dbReference type="ARBA" id="ARBA00022723"/>
    </source>
</evidence>